<dbReference type="GO" id="GO:0005524">
    <property type="term" value="F:ATP binding"/>
    <property type="evidence" value="ECO:0007669"/>
    <property type="project" value="UniProtKB-KW"/>
</dbReference>
<gene>
    <name evidence="5" type="ORF">UFOPK2265_00263</name>
</gene>
<dbReference type="PANTHER" id="PTHR30580">
    <property type="entry name" value="PRIMOSOMAL PROTEIN N"/>
    <property type="match status" value="1"/>
</dbReference>
<dbReference type="GO" id="GO:0043138">
    <property type="term" value="F:3'-5' DNA helicase activity"/>
    <property type="evidence" value="ECO:0007669"/>
    <property type="project" value="TreeGrafter"/>
</dbReference>
<dbReference type="InterPro" id="IPR041222">
    <property type="entry name" value="PriA_3primeBD"/>
</dbReference>
<dbReference type="GO" id="GO:0003677">
    <property type="term" value="F:DNA binding"/>
    <property type="evidence" value="ECO:0007669"/>
    <property type="project" value="UniProtKB-KW"/>
</dbReference>
<organism evidence="5">
    <name type="scientific">freshwater metagenome</name>
    <dbReference type="NCBI Taxonomy" id="449393"/>
    <lineage>
        <taxon>unclassified sequences</taxon>
        <taxon>metagenomes</taxon>
        <taxon>ecological metagenomes</taxon>
    </lineage>
</organism>
<evidence type="ECO:0000256" key="3">
    <source>
        <dbReference type="ARBA" id="ARBA00023125"/>
    </source>
</evidence>
<evidence type="ECO:0000259" key="4">
    <source>
        <dbReference type="Pfam" id="PF17764"/>
    </source>
</evidence>
<name>A0A6J6KVR0_9ZZZZ</name>
<evidence type="ECO:0000256" key="2">
    <source>
        <dbReference type="ARBA" id="ARBA00022840"/>
    </source>
</evidence>
<dbReference type="PANTHER" id="PTHR30580:SF0">
    <property type="entry name" value="PRIMOSOMAL PROTEIN N"/>
    <property type="match status" value="1"/>
</dbReference>
<evidence type="ECO:0000313" key="5">
    <source>
        <dbReference type="EMBL" id="CAB4652928.1"/>
    </source>
</evidence>
<dbReference type="Pfam" id="PF17764">
    <property type="entry name" value="PriA_3primeBD"/>
    <property type="match status" value="1"/>
</dbReference>
<dbReference type="GO" id="GO:0006310">
    <property type="term" value="P:DNA recombination"/>
    <property type="evidence" value="ECO:0007669"/>
    <property type="project" value="TreeGrafter"/>
</dbReference>
<sequence>MATPGRLRLKAQIISRPESPALHKPFVRTWVDTGIFHLDQSYDYSVPEALSDSVQVGVRVQVPFNGREVEALVLERFETSRTTGLIKPISKLLSPHPVATLASIQLIDAVSKHWATNPVDILRSAIPSRIVSIDKKMSTQIVRTVREKNSRNIYSFIAFEPYVNPADEVIALATAALKDGSVLVIAPDERDIEEICRIAEVKNLKYLRLDSSVSRAVRYENYLCAMNAENTLIVGARSAVFLPIADLSTVIVYKESSHEHYEIRSPGWNVRDVLSLRRNIEKFDLIFTGYVPSLELSALIDTKRLTYITHPHRLAVKAFSSDDGSILPGRIFTDIRSALTKGPVLFIIARKGYGNALLCAHCKNLAMCSCGGRLVIASKSAPPSCTICQSSFPEWSCNWCQRNKQYVAGRGIERAGEEISRAFAGVPIILSYGDVIKAKIESRSAIVIATPGAAPQVDGGYAAVVVLEGLKFFSHSDLRAQERARELIFETAAMINPKGAVLLCIEEVHPIVSSLARWNPGSMIRRELGERLEIPLPPIVSSFVISGSAKDFTSLAAGFRKAIIDERIPSSVKVFGPTDIGKGEAKIVLYCPQQDGKALTIFLHELARKRSIAKRDYLRIRIDPYSL</sequence>
<dbReference type="GO" id="GO:0006302">
    <property type="term" value="P:double-strand break repair"/>
    <property type="evidence" value="ECO:0007669"/>
    <property type="project" value="TreeGrafter"/>
</dbReference>
<dbReference type="InterPro" id="IPR027417">
    <property type="entry name" value="P-loop_NTPase"/>
</dbReference>
<dbReference type="GO" id="GO:0006270">
    <property type="term" value="P:DNA replication initiation"/>
    <property type="evidence" value="ECO:0007669"/>
    <property type="project" value="TreeGrafter"/>
</dbReference>
<reference evidence="5" key="1">
    <citation type="submission" date="2020-05" db="EMBL/GenBank/DDBJ databases">
        <authorList>
            <person name="Chiriac C."/>
            <person name="Salcher M."/>
            <person name="Ghai R."/>
            <person name="Kavagutti S V."/>
        </authorList>
    </citation>
    <scope>NUCLEOTIDE SEQUENCE</scope>
</reference>
<dbReference type="Gene3D" id="3.40.50.300">
    <property type="entry name" value="P-loop containing nucleotide triphosphate hydrolases"/>
    <property type="match status" value="1"/>
</dbReference>
<dbReference type="Gene3D" id="3.40.1440.60">
    <property type="entry name" value="PriA, 3(prime) DNA-binding domain"/>
    <property type="match status" value="1"/>
</dbReference>
<dbReference type="InterPro" id="IPR042115">
    <property type="entry name" value="PriA_3primeBD_sf"/>
</dbReference>
<feature type="domain" description="Primosomal protein N' 3' DNA-binding" evidence="4">
    <location>
        <begin position="38"/>
        <end position="127"/>
    </location>
</feature>
<accession>A0A6J6KVR0</accession>
<keyword evidence="3" id="KW-0238">DNA-binding</keyword>
<dbReference type="EMBL" id="CAEZWP010000006">
    <property type="protein sequence ID" value="CAB4652928.1"/>
    <property type="molecule type" value="Genomic_DNA"/>
</dbReference>
<dbReference type="AlphaFoldDB" id="A0A6J6KVR0"/>
<proteinExistence type="predicted"/>
<protein>
    <submittedName>
        <fullName evidence="5">Unannotated protein</fullName>
    </submittedName>
</protein>
<keyword evidence="1" id="KW-0547">Nucleotide-binding</keyword>
<keyword evidence="2" id="KW-0067">ATP-binding</keyword>
<evidence type="ECO:0000256" key="1">
    <source>
        <dbReference type="ARBA" id="ARBA00022741"/>
    </source>
</evidence>